<accession>E6S906</accession>
<evidence type="ECO:0000313" key="1">
    <source>
        <dbReference type="EMBL" id="ADU49181.1"/>
    </source>
</evidence>
<keyword evidence="2" id="KW-1185">Reference proteome</keyword>
<dbReference type="AlphaFoldDB" id="E6S906"/>
<dbReference type="OrthoDB" id="9774724at2"/>
<dbReference type="RefSeq" id="WP_013493495.1">
    <property type="nucleotide sequence ID" value="NC_014830.1"/>
</dbReference>
<gene>
    <name evidence="1" type="ordered locus">Intca_2679</name>
</gene>
<dbReference type="KEGG" id="ica:Intca_2679"/>
<reference evidence="1 2" key="1">
    <citation type="journal article" date="2010" name="Stand. Genomic Sci.">
        <title>Complete genome sequence of Intrasporangium calvum type strain (7 KIP).</title>
        <authorList>
            <person name="Del Rio T.G."/>
            <person name="Chertkov O."/>
            <person name="Yasawong M."/>
            <person name="Lucas S."/>
            <person name="Deshpande S."/>
            <person name="Cheng J.F."/>
            <person name="Detter C."/>
            <person name="Tapia R."/>
            <person name="Han C."/>
            <person name="Goodwin L."/>
            <person name="Pitluck S."/>
            <person name="Liolios K."/>
            <person name="Ivanova N."/>
            <person name="Mavromatis K."/>
            <person name="Pati A."/>
            <person name="Chen A."/>
            <person name="Palaniappan K."/>
            <person name="Land M."/>
            <person name="Hauser L."/>
            <person name="Chang Y.J."/>
            <person name="Jeffries C.D."/>
            <person name="Rohde M."/>
            <person name="Pukall R."/>
            <person name="Sikorski J."/>
            <person name="Goker M."/>
            <person name="Woyke T."/>
            <person name="Bristow J."/>
            <person name="Eisen J.A."/>
            <person name="Markowitz V."/>
            <person name="Hugenholtz P."/>
            <person name="Kyrpides N.C."/>
            <person name="Klenk H.P."/>
            <person name="Lapidus A."/>
        </authorList>
    </citation>
    <scope>NUCLEOTIDE SEQUENCE [LARGE SCALE GENOMIC DNA]</scope>
    <source>
        <strain evidence="2">ATCC 23552 / DSM 43043 / JCM 3097 / NBRC 12989 / 7 KIP</strain>
    </source>
</reference>
<dbReference type="STRING" id="710696.Intca_2679"/>
<organism evidence="1 2">
    <name type="scientific">Intrasporangium calvum (strain ATCC 23552 / DSM 43043 / JCM 3097 / NBRC 12989 / NCIMB 10167 / NRRL B-3866 / 7 KIP)</name>
    <dbReference type="NCBI Taxonomy" id="710696"/>
    <lineage>
        <taxon>Bacteria</taxon>
        <taxon>Bacillati</taxon>
        <taxon>Actinomycetota</taxon>
        <taxon>Actinomycetes</taxon>
        <taxon>Micrococcales</taxon>
        <taxon>Intrasporangiaceae</taxon>
        <taxon>Intrasporangium</taxon>
    </lineage>
</organism>
<dbReference type="EMBL" id="CP002343">
    <property type="protein sequence ID" value="ADU49181.1"/>
    <property type="molecule type" value="Genomic_DNA"/>
</dbReference>
<name>E6S906_INTC7</name>
<dbReference type="Proteomes" id="UP000008914">
    <property type="component" value="Chromosome"/>
</dbReference>
<evidence type="ECO:0000313" key="2">
    <source>
        <dbReference type="Proteomes" id="UP000008914"/>
    </source>
</evidence>
<protein>
    <submittedName>
        <fullName evidence="1">Uncharacterized protein</fullName>
    </submittedName>
</protein>
<dbReference type="HOGENOM" id="CLU_1924734_0_0_11"/>
<proteinExistence type="predicted"/>
<sequence length="132" mass="15486">MTDAAHIRQWMIRTMPDGALITGKIGGEEGDWAALWAQRNNVTPPPTPAELNNERIRRVECERLNRNNLPSVLAEMPDLYFIPTHDYRVIESLDTWLWHKEERRMWLDGNALDNERIRRGLPTTLRPDGKEW</sequence>